<dbReference type="OrthoDB" id="6435686at2759"/>
<feature type="non-terminal residue" evidence="1">
    <location>
        <position position="446"/>
    </location>
</feature>
<proteinExistence type="predicted"/>
<name>A0A087TC48_STEMI</name>
<dbReference type="InterPro" id="IPR021109">
    <property type="entry name" value="Peptidase_aspartic_dom_sf"/>
</dbReference>
<dbReference type="Proteomes" id="UP000054359">
    <property type="component" value="Unassembled WGS sequence"/>
</dbReference>
<evidence type="ECO:0000313" key="1">
    <source>
        <dbReference type="EMBL" id="KFM62687.1"/>
    </source>
</evidence>
<dbReference type="InterPro" id="IPR005312">
    <property type="entry name" value="DUF1759"/>
</dbReference>
<keyword evidence="2" id="KW-1185">Reference proteome</keyword>
<sequence>MDMKSILVKKRIAKSNLTTLKDKINSEIAKADETKIELFKKKLNILSSDILRIFDNIYVTCEEKKVDTYVEEYQTVQNTIDDLYLDLERKGFLLDNVGLVSVKLDTTEAKLPKLTLPTFNEILDQCLTFSDLFKANVHNNVKLSDAQWLQYLKSSCKTEALKIIQAIPISNCKIAWDLLEDRFSNKHKVCGNLTHVSLPSMIVDSFSDLILADPAFYESAPIDILLRVNVFIVLVLGEPIKQNQELPTAVRSKLGANDTIIRKDVSEQLKSEVIWTPPYVTLQIVPYVKIDTNGKLSLNITIESAAYPHMAYVADITDPCIHGLDFLRKYNFPLDFKNSELHSASKDITLFGINDKVVKSFHKIVAQDNITIPATTKFLLLRSIAENRDFLCRILGYPKNCNSPKGFLVASSLLSLSRTVIRMRVANVTEKARVIEKGEVVQHVLQ</sequence>
<accession>A0A087TC48</accession>
<dbReference type="EMBL" id="KK114551">
    <property type="protein sequence ID" value="KFM62687.1"/>
    <property type="molecule type" value="Genomic_DNA"/>
</dbReference>
<protein>
    <submittedName>
        <fullName evidence="1">Uncharacterized protein</fullName>
    </submittedName>
</protein>
<evidence type="ECO:0000313" key="2">
    <source>
        <dbReference type="Proteomes" id="UP000054359"/>
    </source>
</evidence>
<dbReference type="Pfam" id="PF03564">
    <property type="entry name" value="DUF1759"/>
    <property type="match status" value="1"/>
</dbReference>
<organism evidence="1 2">
    <name type="scientific">Stegodyphus mimosarum</name>
    <name type="common">African social velvet spider</name>
    <dbReference type="NCBI Taxonomy" id="407821"/>
    <lineage>
        <taxon>Eukaryota</taxon>
        <taxon>Metazoa</taxon>
        <taxon>Ecdysozoa</taxon>
        <taxon>Arthropoda</taxon>
        <taxon>Chelicerata</taxon>
        <taxon>Arachnida</taxon>
        <taxon>Araneae</taxon>
        <taxon>Araneomorphae</taxon>
        <taxon>Entelegynae</taxon>
        <taxon>Eresoidea</taxon>
        <taxon>Eresidae</taxon>
        <taxon>Stegodyphus</taxon>
    </lineage>
</organism>
<dbReference type="AlphaFoldDB" id="A0A087TC48"/>
<gene>
    <name evidence="1" type="ORF">X975_06730</name>
</gene>
<dbReference type="Gene3D" id="2.40.70.10">
    <property type="entry name" value="Acid Proteases"/>
    <property type="match status" value="1"/>
</dbReference>
<reference evidence="1 2" key="1">
    <citation type="submission" date="2013-11" db="EMBL/GenBank/DDBJ databases">
        <title>Genome sequencing of Stegodyphus mimosarum.</title>
        <authorList>
            <person name="Bechsgaard J."/>
        </authorList>
    </citation>
    <scope>NUCLEOTIDE SEQUENCE [LARGE SCALE GENOMIC DNA]</scope>
</reference>